<feature type="compositionally biased region" description="Basic and acidic residues" evidence="2">
    <location>
        <begin position="1862"/>
        <end position="1871"/>
    </location>
</feature>
<keyword evidence="5" id="KW-1185">Reference proteome</keyword>
<feature type="compositionally biased region" description="Low complexity" evidence="2">
    <location>
        <begin position="2411"/>
        <end position="2431"/>
    </location>
</feature>
<dbReference type="NCBIfam" id="TIGR01643">
    <property type="entry name" value="YD_repeat_2x"/>
    <property type="match status" value="10"/>
</dbReference>
<dbReference type="PANTHER" id="PTHR32305">
    <property type="match status" value="1"/>
</dbReference>
<dbReference type="Pfam" id="PF13930">
    <property type="entry name" value="Endonuclea_NS_2"/>
    <property type="match status" value="1"/>
</dbReference>
<dbReference type="Gene3D" id="3.40.570.10">
    <property type="entry name" value="Extracellular Endonuclease, subunit A"/>
    <property type="match status" value="1"/>
</dbReference>
<dbReference type="InterPro" id="IPR013320">
    <property type="entry name" value="ConA-like_dom_sf"/>
</dbReference>
<feature type="compositionally biased region" description="Low complexity" evidence="2">
    <location>
        <begin position="1872"/>
        <end position="1882"/>
    </location>
</feature>
<dbReference type="InterPro" id="IPR056823">
    <property type="entry name" value="TEN-like_YD-shell"/>
</dbReference>
<dbReference type="NCBIfam" id="TIGR03696">
    <property type="entry name" value="Rhs_assc_core"/>
    <property type="match status" value="1"/>
</dbReference>
<evidence type="ECO:0000256" key="1">
    <source>
        <dbReference type="ARBA" id="ARBA00022737"/>
    </source>
</evidence>
<dbReference type="NCBIfam" id="NF033679">
    <property type="entry name" value="DNRLRE_dom"/>
    <property type="match status" value="1"/>
</dbReference>
<dbReference type="InterPro" id="IPR045351">
    <property type="entry name" value="DUF6531"/>
</dbReference>
<dbReference type="STRING" id="910347.SAMN05421773_106222"/>
<organism evidence="4 5">
    <name type="scientific">Streptomyces aidingensis</name>
    <dbReference type="NCBI Taxonomy" id="910347"/>
    <lineage>
        <taxon>Bacteria</taxon>
        <taxon>Bacillati</taxon>
        <taxon>Actinomycetota</taxon>
        <taxon>Actinomycetes</taxon>
        <taxon>Kitasatosporales</taxon>
        <taxon>Streptomycetaceae</taxon>
        <taxon>Streptomyces</taxon>
    </lineage>
</organism>
<dbReference type="PROSITE" id="PS50025">
    <property type="entry name" value="LAM_G_DOMAIN"/>
    <property type="match status" value="1"/>
</dbReference>
<dbReference type="Gene3D" id="2.60.120.200">
    <property type="match status" value="3"/>
</dbReference>
<gene>
    <name evidence="4" type="ORF">SAMN05421773_106222</name>
</gene>
<dbReference type="Gene3D" id="2.60.40.10">
    <property type="entry name" value="Immunoglobulins"/>
    <property type="match status" value="1"/>
</dbReference>
<feature type="region of interest" description="Disordered" evidence="2">
    <location>
        <begin position="3230"/>
        <end position="3313"/>
    </location>
</feature>
<dbReference type="InterPro" id="IPR050708">
    <property type="entry name" value="T6SS_VgrG/RHS"/>
</dbReference>
<evidence type="ECO:0000313" key="4">
    <source>
        <dbReference type="EMBL" id="SFC83822.1"/>
    </source>
</evidence>
<feature type="region of interest" description="Disordered" evidence="2">
    <location>
        <begin position="1"/>
        <end position="122"/>
    </location>
</feature>
<evidence type="ECO:0000313" key="5">
    <source>
        <dbReference type="Proteomes" id="UP000199207"/>
    </source>
</evidence>
<dbReference type="SMART" id="SM00282">
    <property type="entry name" value="LamG"/>
    <property type="match status" value="3"/>
</dbReference>
<protein>
    <submittedName>
        <fullName evidence="4">RHS repeat-associated core domain-containing protein</fullName>
    </submittedName>
</protein>
<dbReference type="InterPro" id="IPR044929">
    <property type="entry name" value="DNA/RNA_non-sp_Endonuclease_sf"/>
</dbReference>
<dbReference type="PANTHER" id="PTHR32305:SF15">
    <property type="entry name" value="PROTEIN RHSA-RELATED"/>
    <property type="match status" value="1"/>
</dbReference>
<dbReference type="InterPro" id="IPR013783">
    <property type="entry name" value="Ig-like_fold"/>
</dbReference>
<dbReference type="InterPro" id="IPR001791">
    <property type="entry name" value="Laminin_G"/>
</dbReference>
<dbReference type="OrthoDB" id="4981820at2"/>
<keyword evidence="1" id="KW-0677">Repeat</keyword>
<dbReference type="EMBL" id="FOLM01000006">
    <property type="protein sequence ID" value="SFC83822.1"/>
    <property type="molecule type" value="Genomic_DNA"/>
</dbReference>
<proteinExistence type="predicted"/>
<feature type="region of interest" description="Disordered" evidence="2">
    <location>
        <begin position="1860"/>
        <end position="1882"/>
    </location>
</feature>
<dbReference type="InterPro" id="IPR006530">
    <property type="entry name" value="YD"/>
</dbReference>
<dbReference type="RefSeq" id="WP_093839084.1">
    <property type="nucleotide sequence ID" value="NZ_FOLM01000006.1"/>
</dbReference>
<dbReference type="Pfam" id="PF20148">
    <property type="entry name" value="DUF6531"/>
    <property type="match status" value="1"/>
</dbReference>
<dbReference type="SUPFAM" id="SSF49899">
    <property type="entry name" value="Concanavalin A-like lectins/glucanases"/>
    <property type="match status" value="3"/>
</dbReference>
<dbReference type="Pfam" id="PF25023">
    <property type="entry name" value="TEN_YD-shell"/>
    <property type="match status" value="2"/>
</dbReference>
<feature type="domain" description="Laminin G" evidence="3">
    <location>
        <begin position="1041"/>
        <end position="1223"/>
    </location>
</feature>
<dbReference type="Proteomes" id="UP000199207">
    <property type="component" value="Unassembled WGS sequence"/>
</dbReference>
<feature type="compositionally biased region" description="Pro residues" evidence="2">
    <location>
        <begin position="3281"/>
        <end position="3295"/>
    </location>
</feature>
<dbReference type="Gene3D" id="2.180.10.10">
    <property type="entry name" value="RHS repeat-associated core"/>
    <property type="match status" value="4"/>
</dbReference>
<evidence type="ECO:0000256" key="2">
    <source>
        <dbReference type="SAM" id="MobiDB-lite"/>
    </source>
</evidence>
<dbReference type="Pfam" id="PF05593">
    <property type="entry name" value="RHS_repeat"/>
    <property type="match status" value="4"/>
</dbReference>
<dbReference type="InterPro" id="IPR031325">
    <property type="entry name" value="RHS_repeat"/>
</dbReference>
<reference evidence="4 5" key="1">
    <citation type="submission" date="2016-10" db="EMBL/GenBank/DDBJ databases">
        <authorList>
            <person name="de Groot N.N."/>
        </authorList>
    </citation>
    <scope>NUCLEOTIDE SEQUENCE [LARGE SCALE GENOMIC DNA]</scope>
    <source>
        <strain evidence="4 5">CGMCC 4.5739</strain>
    </source>
</reference>
<dbReference type="InterPro" id="IPR044927">
    <property type="entry name" value="Endonuclea_NS_2"/>
</dbReference>
<dbReference type="Pfam" id="PF13385">
    <property type="entry name" value="Laminin_G_3"/>
    <property type="match status" value="3"/>
</dbReference>
<feature type="region of interest" description="Disordered" evidence="2">
    <location>
        <begin position="2401"/>
        <end position="2435"/>
    </location>
</feature>
<dbReference type="GO" id="GO:0005975">
    <property type="term" value="P:carbohydrate metabolic process"/>
    <property type="evidence" value="ECO:0007669"/>
    <property type="project" value="UniProtKB-ARBA"/>
</dbReference>
<dbReference type="CDD" id="cd00110">
    <property type="entry name" value="LamG"/>
    <property type="match status" value="3"/>
</dbReference>
<feature type="compositionally biased region" description="Gly residues" evidence="2">
    <location>
        <begin position="3241"/>
        <end position="3274"/>
    </location>
</feature>
<feature type="compositionally biased region" description="Basic and acidic residues" evidence="2">
    <location>
        <begin position="18"/>
        <end position="43"/>
    </location>
</feature>
<dbReference type="InterPro" id="IPR022385">
    <property type="entry name" value="Rhs_assc_core"/>
</dbReference>
<name>A0A1I1MGA6_9ACTN</name>
<sequence>MAVLTGTETAAAAAAQWQRDRSPAAADPGRRPEQSWDAADGRGHRAPSADTTATTGKGRAPGTAPGELPAEEDLSGPQDLGDTRPPLDPASAEFLGTRGVGEPPGNSFDEQASVEVADKRDERSRTYLNQDGTFTTRYFNEPVNFRNSDGDWQEIDPTLRREIPTGLSTQSVDGWSTTSTEVGISFGPHAAADPLATLRLDAQHAVGFSLTGAQPSPGSAEGALIRYPDVLGTADLEFIAGSETIKETLVLDDPAAPTEWHFPLHLEGLTAALDDSGGIAFTDAAGVRRAWMPPGWMQDADLGEHSGEGAISDGVAYTLSGENGGQVLTVTLDAEWLADPERVYPVRVDPTITSVTAITTSSATYVQKPYNTNFNDDTVLKVGTHDGGTSTAAAFMRFSGVNSTLNNAWVLGARLSLYNNWSYSCNSRPVTVHTITQNWDPTTLANYPGPSTGAALTSKSFAHGWRPAGTTSWTCAPAWESIPLGEAGRKLVDDWTHGRRNNYGLALKASTTDSLGWKQFGSDLYPNGKPSLDVTWTKYGATYAPGQLVTPVTATQDGTMKVTVRNQGTEMWPTGGDYQLTYHLYNSSGTELTSSALRRFTLMPENVSPGEAVTVDAAIAALQPGTYTLVWTMTDYGTARFTNVGIPGAAVKISTVNIPPALIAAAPGSGAAFETLTPTLWAKGSDPDHYPSATLQYTFEVCEADGANTRKNCRQGTRSTSPNWTVPDGWLAWNKTYAWYAYVWDGSATSLRPNPSLFSVKVPQPAVTGYLGGEMGHDFGARIGNYATSATDASIAAVGPELAVIRTYNSLDPRTDTAFGQGWTSRWDMRAEADAAGNVVVTLASGRRVRFGLNADGSYTPPPGSADTLTAVPATGGWVLRTTDTATHTFDADGHLTTLTDGAGREQLLTYTAGRLTRATDAVSGRHLDFTWDGPHVSSVTTSPAETGGTGLTWSYQYTDGRLTQVCPPDEPTACTRYQYQDGSLYRSAVLDESPVSYWPLGETGGELAHSVAPSRTGFNHAEYYNVEYGAPGALAGSDDTAVTFNGTDSSVRLPDDTLRTSTFLTIELWFRTTQPGVLIGFQNSPLEDGYPSQKNPPLTVDADGRLSGFFYTGQVDAIDPIKSTATVTDGQWHHAVLTAAGTSQTLYLDGLPQGSRTGPLGHRDQSYTYLGAGWSDSRWDGGPSEVRYFTGQMDDVAVHHRPLDAATVAEHYAARTARGLMTTVTLPSGRTHATNTYDTTTARITTHTDAGGGTWQISAPGYSGGSAAYTDFVRADSPTGYWRLDDPAGAVAASPLGDHLNGTYLDTLRRGAGPFAGGDTTAPLFDGDSAVQIPAEAWGTTGRQTVELWFRTDSHGVLIGMQDAPFGDDATAWWPMLLVDSDGMLRGRFRFPGDDTTLMSQTAVDDDEWHHALLTGDSSGQALFLDGRLQASNTHGTDTQRLPYAYIGGGVASPSWGGETGNGHFNFTGQIADVAVYDDTVWASGFGGEVEYDRDRIWTRHRLRRWLIAGTGENYEHAVRGSAPAAYWKLDERTGTLVADEIAGRDATLTGTYPTSLNTEGVFGPGNGTSLRLSNPGDHVDFPGTIVAGTDELSAELWFRTRETGGVLLAWQNAPAGETPSHWHPVLSVDGAGKLRGEWWVAGLGGADPITSPQAVNDYAWHHVVLAGAGTTQTLYLDGEQIGTFDGQISEPGLSHGLIGTGYASPDWIGLPGGTYSYEGVIDEVALYRHTLTEDQVRAHYLAQTQPETHSLGATVTVTDPAGNTTSTSYDVLRGWRTTAATDAEGGVTRYAYDTGGFQHTVTDPNGNSVITGHDKHGNVVSTSTCRGPGNCQTSFATHFHNESDPLDPRNGAVLTMSDARSQDPADETYRTTTTYTPLGLPATTTLADGRSSSRTYTDGTEAAADGGTVPAGLVKSITTTGGAVTSYDYYAGGDIARITAPSGAVTEYDYDGLGRQTSQTVVSDAHPDGLTTTYVYDSMSRIVRETAPGAVNEITGTTHTPEIRRTYDDDGNLLTETVADLTGGDPERTTSYLYNTLGQNEAVIDAEGNTTTYVHDDFGRVTRETDPLGTVYRYSYTPRGQLAETVLEDWTGDPAGGVRDLVLESRAYDPAGRLASVTDAMGATVSHTYFDDGLLATTTAHDVTQSDGTTRDIVLESNTYDPAGHLIRQTTGNGTTTVTHEYDATGRTAASVLDPDGLDRRTTFAYDNDDRVLETRQTGGGSTTPYLAASYTYDPAGNVLTETLSDAVSSSTTRHHYNQLGQVTATVSPRGTETGADPDAHTTDFRYDTHGRLVAATSPPVMVERDGDPAVAHRPEVLTGYNTFGDTTAVRDAEGNTTSHTLDLLGRPTETRLPDYTRPDGTTLTALTTTVYDRLGNVLSTTDPLGNVTEFAYDQLGHLTQRTDPHPDGPGLPSGTSPTPDPFTTNTTPDGRGLHTYTWTPTGLQLSATDPAGARTEATYDELGRRLTSTVVERYPTPQNLTTTYTWDDAGRQTRSVTPRGTWTEAAYNAAGEPLTVRDATGLLTANTYDAFGRVTETRNALDHRSVTHYNHLGLPVRVDDYGTAATVQRSIRAEYDAEGHQTADISPTGARTTAVFDAMGRVTEQTEPITSATSLVTTFGYDANGNRTRLTDPRGNTTHYTFNAWGLPESTIEPATDAHPALADRTWTTLYDAAARPVQDRLPGGVTRTRTYDALGRMIHETGTAAEAATRDRHFTYDLIGRMITEGATNALLAPNTYTYNDRGQLLTAEGPAGNVSYTYDAGGNMASRTDAQGTTSYTHTARDQLATATHSVNGTGVSFTYDAAGRLTTETSGSARRSYTYDDLGRLASDTITDPATATELSAIDYTYDIDNRLTAKTTRGTAGAGSNTYTYDDAGRLTSWTRDGTTTDYTWDAAGNRTSADGVTSTYDERNRLLTEGSTHYTHTPRGTLSTVTAPGEDPRTLTFDAFERKITDGSTTFTYDSLDRVTTHNGTPFLYDGGSNNLLSDGTTHYTRTPGGALLTSTDATSDATSWLITDQHTDVVAGIATDEPTPALTTSRAYDPFGETLAATGPAPSLGYQSGWTDPDSGDINMASRWYQPGTGTFSSRDTWLLPPTPSIAANRYTYANASPLLHTDPTGHWALAAVAAAAVAGAVAVGMAYYASQNPATLTLPKLEPIGYNWLKNRTKTKSGLVAVGTGAGAAAVSPWSPSLGAAQSAARAAAQAAAAAATAAWAAEQDFLWRSRWNRPPARNKPGSGPGSSSGPGGSAIPAGGGFARGTSGGRGAGPSGRGTAPIPFIPQNPREPAPTRPAPQRDWNPDSGRWQPGMPWSDEITEEEILKFFSSEAFTPERAGNQSQPSPAEGEPGGPGVNNREDPCSKPRESRYHYQPTESGRPTGATALYCPGDVKPKGAARDDNGEPYVAGFPTQGNVENRVTIYHRTHIIADKFYGEWRTENLFTGYSQMNQSGMARCEWKIRKQLEARNPVVYSGQLIYEDPGDLVPSGIRMQAYTKEGELFDVVVPNLPQKSKQCG</sequence>
<feature type="region of interest" description="Disordered" evidence="2">
    <location>
        <begin position="3334"/>
        <end position="3400"/>
    </location>
</feature>
<evidence type="ECO:0000259" key="3">
    <source>
        <dbReference type="PROSITE" id="PS50025"/>
    </source>
</evidence>
<feature type="compositionally biased region" description="Basic and acidic residues" evidence="2">
    <location>
        <begin position="3357"/>
        <end position="3370"/>
    </location>
</feature>
<accession>A0A1I1MGA6</accession>